<evidence type="ECO:0000256" key="3">
    <source>
        <dbReference type="PIRNR" id="PIRNR000185"/>
    </source>
</evidence>
<dbReference type="InterPro" id="IPR046346">
    <property type="entry name" value="Aminoacid_DH-like_N_sf"/>
</dbReference>
<dbReference type="SUPFAM" id="SSF51735">
    <property type="entry name" value="NAD(P)-binding Rossmann-fold domains"/>
    <property type="match status" value="1"/>
</dbReference>
<protein>
    <recommendedName>
        <fullName evidence="3">Glutamate dehydrogenase</fullName>
    </recommendedName>
</protein>
<dbReference type="SUPFAM" id="SSF53223">
    <property type="entry name" value="Aminoacid dehydrogenase-like, N-terminal domain"/>
    <property type="match status" value="1"/>
</dbReference>
<evidence type="ECO:0000256" key="5">
    <source>
        <dbReference type="PIRSR" id="PIRSR000185-2"/>
    </source>
</evidence>
<feature type="active site" description="Proton donor" evidence="4">
    <location>
        <position position="112"/>
    </location>
</feature>
<dbReference type="InterPro" id="IPR033922">
    <property type="entry name" value="NAD_bind_Glu_DH"/>
</dbReference>
<evidence type="ECO:0000313" key="9">
    <source>
        <dbReference type="EMBL" id="QOZ66658.1"/>
    </source>
</evidence>
<dbReference type="PROSITE" id="PS00074">
    <property type="entry name" value="GLFV_DEHYDROGENASE"/>
    <property type="match status" value="1"/>
</dbReference>
<keyword evidence="5" id="KW-0547">Nucleotide-binding</keyword>
<dbReference type="CDD" id="cd01076">
    <property type="entry name" value="NAD_bind_1_Glu_DH"/>
    <property type="match status" value="1"/>
</dbReference>
<feature type="binding site" evidence="5">
    <location>
        <position position="76"/>
    </location>
    <ligand>
        <name>substrate</name>
    </ligand>
</feature>
<dbReference type="PANTHER" id="PTHR11606">
    <property type="entry name" value="GLUTAMATE DEHYDROGENASE"/>
    <property type="match status" value="1"/>
</dbReference>
<feature type="site" description="Important for catalysis" evidence="6">
    <location>
        <position position="152"/>
    </location>
</feature>
<dbReference type="GO" id="GO:0006538">
    <property type="term" value="P:L-glutamate catabolic process"/>
    <property type="evidence" value="ECO:0007669"/>
    <property type="project" value="TreeGrafter"/>
</dbReference>
<dbReference type="Pfam" id="PF02812">
    <property type="entry name" value="ELFV_dehydrog_N"/>
    <property type="match status" value="1"/>
</dbReference>
<dbReference type="Pfam" id="PF00208">
    <property type="entry name" value="ELFV_dehydrog"/>
    <property type="match status" value="1"/>
</dbReference>
<evidence type="ECO:0000256" key="6">
    <source>
        <dbReference type="PIRSR" id="PIRSR000185-3"/>
    </source>
</evidence>
<evidence type="ECO:0000259" key="8">
    <source>
        <dbReference type="SMART" id="SM00839"/>
    </source>
</evidence>
<feature type="binding site" evidence="5">
    <location>
        <position position="227"/>
    </location>
    <ligand>
        <name>NAD(+)</name>
        <dbReference type="ChEBI" id="CHEBI:57540"/>
    </ligand>
</feature>
<evidence type="ECO:0000256" key="2">
    <source>
        <dbReference type="ARBA" id="ARBA00023002"/>
    </source>
</evidence>
<feature type="binding site" evidence="5">
    <location>
        <position position="100"/>
    </location>
    <ligand>
        <name>substrate</name>
    </ligand>
</feature>
<name>A0AAE7NIB7_9BRAD</name>
<dbReference type="Proteomes" id="UP000594015">
    <property type="component" value="Chromosome"/>
</dbReference>
<accession>A0AAE7NIB7</accession>
<dbReference type="AlphaFoldDB" id="A0AAE7NIB7"/>
<evidence type="ECO:0000256" key="1">
    <source>
        <dbReference type="ARBA" id="ARBA00006382"/>
    </source>
</evidence>
<dbReference type="InterPro" id="IPR006096">
    <property type="entry name" value="Glu/Leu/Phe/Val/Trp_DH_C"/>
</dbReference>
<dbReference type="EMBL" id="CP030050">
    <property type="protein sequence ID" value="QOZ66658.1"/>
    <property type="molecule type" value="Genomic_DNA"/>
</dbReference>
<keyword evidence="5" id="KW-0520">NAD</keyword>
<dbReference type="InterPro" id="IPR014362">
    <property type="entry name" value="Glu_DH"/>
</dbReference>
<dbReference type="Gene3D" id="3.40.50.720">
    <property type="entry name" value="NAD(P)-binding Rossmann-like Domain"/>
    <property type="match status" value="1"/>
</dbReference>
<evidence type="ECO:0000313" key="10">
    <source>
        <dbReference type="Proteomes" id="UP000594015"/>
    </source>
</evidence>
<dbReference type="Gene3D" id="3.40.50.10860">
    <property type="entry name" value="Leucine Dehydrogenase, chain A, domain 1"/>
    <property type="match status" value="1"/>
</dbReference>
<feature type="domain" description="Glutamate/phenylalanine/leucine/valine/L-tryptophan dehydrogenase C-terminal" evidence="8">
    <location>
        <begin position="189"/>
        <end position="421"/>
    </location>
</feature>
<dbReference type="PIRSF" id="PIRSF000185">
    <property type="entry name" value="Glu_DH"/>
    <property type="match status" value="1"/>
</dbReference>
<feature type="binding site" evidence="5">
    <location>
        <position position="357"/>
    </location>
    <ligand>
        <name>substrate</name>
    </ligand>
</feature>
<dbReference type="GO" id="GO:0000166">
    <property type="term" value="F:nucleotide binding"/>
    <property type="evidence" value="ECO:0007669"/>
    <property type="project" value="UniProtKB-KW"/>
</dbReference>
<evidence type="ECO:0000256" key="7">
    <source>
        <dbReference type="RuleBase" id="RU004417"/>
    </source>
</evidence>
<dbReference type="PANTHER" id="PTHR11606:SF13">
    <property type="entry name" value="GLUTAMATE DEHYDROGENASE 1, MITOCHONDRIAL"/>
    <property type="match status" value="1"/>
</dbReference>
<dbReference type="PRINTS" id="PR00082">
    <property type="entry name" value="GLFDHDRGNASE"/>
</dbReference>
<comment type="similarity">
    <text evidence="1 3 7">Belongs to the Glu/Leu/Phe/Val dehydrogenases family.</text>
</comment>
<dbReference type="KEGG" id="barh:WN72_10090"/>
<proteinExistence type="inferred from homology"/>
<dbReference type="InterPro" id="IPR006095">
    <property type="entry name" value="Glu/Leu/Phe/Val/Trp_DH"/>
</dbReference>
<dbReference type="InterPro" id="IPR036291">
    <property type="entry name" value="NAD(P)-bd_dom_sf"/>
</dbReference>
<sequence>MQNPNRQIYSGPVFDMARQQFERVANHLQIPEMERDRLLYPKRAIAVSCPIHRDDGRTEVFQGYRVQHHLTLGPTKGGTRFSPSVDVGEIAALAIWMSWKCALAGLPYGGAKGGITVDPYALSPRELEALSRRYMQEMIPFVGPHTDVMAPDMGTNEQVMAWFMDTYSMYQGQTINEIVTGKPVSAGGTLGRREATGRGVAYLVARALDHLGISARAATAIVQGFGNVGSVTAYSLAERGVRIIGASDHTGAYYDPNGFDVGELQRHVAKQGQLAGFSTESLIEQSELLVQKCDILVPAAIERVITGGNVSELKCRILAEGANGPTTPEADVILNERGDKIFVLPDILCNAGGVIVSYFEWVQDLQRLFWEEAEVFDRLYQILERSFQQTIARAKRDRISHRMAATAIGVSVVQSAKRTRGLFP</sequence>
<dbReference type="InterPro" id="IPR006097">
    <property type="entry name" value="Glu/Leu/Phe/Val/Trp_DH_dimer"/>
</dbReference>
<dbReference type="GO" id="GO:0004352">
    <property type="term" value="F:glutamate dehydrogenase (NAD+) activity"/>
    <property type="evidence" value="ECO:0007669"/>
    <property type="project" value="TreeGrafter"/>
</dbReference>
<reference evidence="9 10" key="1">
    <citation type="submission" date="2018-06" db="EMBL/GenBank/DDBJ databases">
        <title>Comparative genomics of Bradyrhizobium nodulating Arachidis hypogaea.</title>
        <authorList>
            <person name="Li Y."/>
        </authorList>
    </citation>
    <scope>NUCLEOTIDE SEQUENCE [LARGE SCALE GENOMIC DNA]</scope>
    <source>
        <strain evidence="9 10">CCBAU 051107</strain>
    </source>
</reference>
<dbReference type="InterPro" id="IPR033524">
    <property type="entry name" value="Glu/Leu/Phe/Val_DH_AS"/>
</dbReference>
<evidence type="ECO:0000256" key="4">
    <source>
        <dbReference type="PIRSR" id="PIRSR000185-1"/>
    </source>
</evidence>
<gene>
    <name evidence="9" type="ORF">WN72_10090</name>
</gene>
<feature type="binding site" evidence="5">
    <location>
        <position position="196"/>
    </location>
    <ligand>
        <name>NAD(+)</name>
        <dbReference type="ChEBI" id="CHEBI:57540"/>
    </ligand>
</feature>
<dbReference type="SMART" id="SM00839">
    <property type="entry name" value="ELFV_dehydrog"/>
    <property type="match status" value="1"/>
</dbReference>
<organism evidence="9 10">
    <name type="scientific">Bradyrhizobium arachidis</name>
    <dbReference type="NCBI Taxonomy" id="858423"/>
    <lineage>
        <taxon>Bacteria</taxon>
        <taxon>Pseudomonadati</taxon>
        <taxon>Pseudomonadota</taxon>
        <taxon>Alphaproteobacteria</taxon>
        <taxon>Hyphomicrobiales</taxon>
        <taxon>Nitrobacteraceae</taxon>
        <taxon>Bradyrhizobium</taxon>
    </lineage>
</organism>
<keyword evidence="2 3" id="KW-0560">Oxidoreductase</keyword>